<proteinExistence type="predicted"/>
<keyword evidence="2" id="KW-1185">Reference proteome</keyword>
<evidence type="ECO:0000313" key="2">
    <source>
        <dbReference type="Proteomes" id="UP001221142"/>
    </source>
</evidence>
<dbReference type="EMBL" id="JARKIF010000001">
    <property type="protein sequence ID" value="KAJ7651404.1"/>
    <property type="molecule type" value="Genomic_DNA"/>
</dbReference>
<evidence type="ECO:0000313" key="1">
    <source>
        <dbReference type="EMBL" id="KAJ7651404.1"/>
    </source>
</evidence>
<dbReference type="InterPro" id="IPR032675">
    <property type="entry name" value="LRR_dom_sf"/>
</dbReference>
<organism evidence="1 2">
    <name type="scientific">Roridomyces roridus</name>
    <dbReference type="NCBI Taxonomy" id="1738132"/>
    <lineage>
        <taxon>Eukaryota</taxon>
        <taxon>Fungi</taxon>
        <taxon>Dikarya</taxon>
        <taxon>Basidiomycota</taxon>
        <taxon>Agaricomycotina</taxon>
        <taxon>Agaricomycetes</taxon>
        <taxon>Agaricomycetidae</taxon>
        <taxon>Agaricales</taxon>
        <taxon>Marasmiineae</taxon>
        <taxon>Mycenaceae</taxon>
        <taxon>Roridomyces</taxon>
    </lineage>
</organism>
<dbReference type="AlphaFoldDB" id="A0AAD7G3G0"/>
<name>A0AAD7G3G0_9AGAR</name>
<dbReference type="Proteomes" id="UP001221142">
    <property type="component" value="Unassembled WGS sequence"/>
</dbReference>
<reference evidence="1" key="1">
    <citation type="submission" date="2023-03" db="EMBL/GenBank/DDBJ databases">
        <title>Massive genome expansion in bonnet fungi (Mycena s.s.) driven by repeated elements and novel gene families across ecological guilds.</title>
        <authorList>
            <consortium name="Lawrence Berkeley National Laboratory"/>
            <person name="Harder C.B."/>
            <person name="Miyauchi S."/>
            <person name="Viragh M."/>
            <person name="Kuo A."/>
            <person name="Thoen E."/>
            <person name="Andreopoulos B."/>
            <person name="Lu D."/>
            <person name="Skrede I."/>
            <person name="Drula E."/>
            <person name="Henrissat B."/>
            <person name="Morin E."/>
            <person name="Kohler A."/>
            <person name="Barry K."/>
            <person name="LaButti K."/>
            <person name="Morin E."/>
            <person name="Salamov A."/>
            <person name="Lipzen A."/>
            <person name="Mereny Z."/>
            <person name="Hegedus B."/>
            <person name="Baldrian P."/>
            <person name="Stursova M."/>
            <person name="Weitz H."/>
            <person name="Taylor A."/>
            <person name="Grigoriev I.V."/>
            <person name="Nagy L.G."/>
            <person name="Martin F."/>
            <person name="Kauserud H."/>
        </authorList>
    </citation>
    <scope>NUCLEOTIDE SEQUENCE</scope>
    <source>
        <strain evidence="1">9284</strain>
    </source>
</reference>
<accession>A0AAD7G3G0</accession>
<protein>
    <submittedName>
        <fullName evidence="1">Uncharacterized protein</fullName>
    </submittedName>
</protein>
<gene>
    <name evidence="1" type="ORF">FB45DRAFT_890446</name>
</gene>
<sequence length="396" mass="43949">RIWYGYTPPYLHDNFPSPNRNSGLATFFVPLEARSGFHASVPVGGRLVACLRYLSPDRYTWRTSATQSAGIHLPLFLLHPDAIKPPSPLFHLKTLALGQLPTASLSSLFGQDLFRHLIHVDLHVPQIYPESSTEFIRAWTNPPIATLTVTLSDYPPHGLVGDVLGAISEHCDPKSLPRLILTHDFDAEVDQGQILSSSALKSLTCFTNIVSLTISTVVGYHLDDTVVADLAQSWPHIEVLCFYASYHTHIPSLTIASLQTLAEHCIQLRKLTLTFDASSIPAPPALLHLRRNIYQNMLLSLDVAHSPISAGCAFDAARYISGIFPSVRWIQSSKEDWALAGDEEGETEQDRIEIGYSKLWLEASALIFGRRSITGDVSQWTRAFLFIANLTMHLTF</sequence>
<comment type="caution">
    <text evidence="1">The sequence shown here is derived from an EMBL/GenBank/DDBJ whole genome shotgun (WGS) entry which is preliminary data.</text>
</comment>
<dbReference type="Gene3D" id="3.80.10.10">
    <property type="entry name" value="Ribonuclease Inhibitor"/>
    <property type="match status" value="1"/>
</dbReference>
<feature type="non-terminal residue" evidence="1">
    <location>
        <position position="396"/>
    </location>
</feature>